<feature type="domain" description="DUF11" evidence="1">
    <location>
        <begin position="481"/>
        <end position="593"/>
    </location>
</feature>
<dbReference type="InterPro" id="IPR047589">
    <property type="entry name" value="DUF11_rpt"/>
</dbReference>
<accession>A0A9P2LLC3</accession>
<evidence type="ECO:0000313" key="2">
    <source>
        <dbReference type="EMBL" id="EES91372.1"/>
    </source>
</evidence>
<dbReference type="InterPro" id="IPR001434">
    <property type="entry name" value="OmcB-like_DUF11"/>
</dbReference>
<dbReference type="PANTHER" id="PTHR34819">
    <property type="entry name" value="LARGE CYSTEINE-RICH PERIPLASMIC PROTEIN OMCB"/>
    <property type="match status" value="1"/>
</dbReference>
<feature type="domain" description="DUF11" evidence="1">
    <location>
        <begin position="1716"/>
        <end position="1811"/>
    </location>
</feature>
<evidence type="ECO:0000313" key="3">
    <source>
        <dbReference type="Proteomes" id="UP000006160"/>
    </source>
</evidence>
<feature type="domain" description="DUF11" evidence="1">
    <location>
        <begin position="2110"/>
        <end position="2209"/>
    </location>
</feature>
<proteinExistence type="predicted"/>
<dbReference type="SUPFAM" id="SSF49401">
    <property type="entry name" value="Bacterial adhesins"/>
    <property type="match status" value="1"/>
</dbReference>
<feature type="domain" description="DUF11" evidence="1">
    <location>
        <begin position="1296"/>
        <end position="1413"/>
    </location>
</feature>
<organism evidence="2 3">
    <name type="scientific">Clostridium botulinum D str. 1873</name>
    <dbReference type="NCBI Taxonomy" id="592027"/>
    <lineage>
        <taxon>Bacteria</taxon>
        <taxon>Bacillati</taxon>
        <taxon>Bacillota</taxon>
        <taxon>Clostridia</taxon>
        <taxon>Eubacteriales</taxon>
        <taxon>Clostridiaceae</taxon>
        <taxon>Clostridium</taxon>
    </lineage>
</organism>
<feature type="domain" description="DUF11" evidence="1">
    <location>
        <begin position="1022"/>
        <end position="1139"/>
    </location>
</feature>
<dbReference type="NCBIfam" id="TIGR01451">
    <property type="entry name" value="B_ant_repeat"/>
    <property type="match status" value="14"/>
</dbReference>
<dbReference type="InterPro" id="IPR051172">
    <property type="entry name" value="Chlamydia_OmcB"/>
</dbReference>
<feature type="domain" description="DUF11" evidence="1">
    <location>
        <begin position="1570"/>
        <end position="1687"/>
    </location>
</feature>
<feature type="domain" description="DUF11" evidence="1">
    <location>
        <begin position="339"/>
        <end position="438"/>
    </location>
</feature>
<protein>
    <submittedName>
        <fullName evidence="2">Conserved repeat protein</fullName>
    </submittedName>
</protein>
<name>A0A9P2LLC3_CLOBO</name>
<feature type="domain" description="DUF11" evidence="1">
    <location>
        <begin position="1842"/>
        <end position="1945"/>
    </location>
</feature>
<dbReference type="InterPro" id="IPR026466">
    <property type="entry name" value="Fim_isopep_form_D2_dom"/>
</dbReference>
<dbReference type="NCBIfam" id="TIGR04226">
    <property type="entry name" value="RrgB_K2N_iso_D2"/>
    <property type="match status" value="2"/>
</dbReference>
<feature type="domain" description="DUF11" evidence="1">
    <location>
        <begin position="750"/>
        <end position="865"/>
    </location>
</feature>
<dbReference type="EMBL" id="ACSJ01000007">
    <property type="protein sequence ID" value="EES91372.1"/>
    <property type="molecule type" value="Genomic_DNA"/>
</dbReference>
<comment type="caution">
    <text evidence="2">The sequence shown here is derived from an EMBL/GenBank/DDBJ whole genome shotgun (WGS) entry which is preliminary data.</text>
</comment>
<dbReference type="PANTHER" id="PTHR34819:SF3">
    <property type="entry name" value="CELL SURFACE PROTEIN"/>
    <property type="match status" value="1"/>
</dbReference>
<dbReference type="InterPro" id="IPR008966">
    <property type="entry name" value="Adhesion_dom_sf"/>
</dbReference>
<gene>
    <name evidence="2" type="ORF">CLG_B1308</name>
</gene>
<sequence>MALYLQYQTTVTGGIAFIGNTVILCKKSDFVYTENANPINEYKTNTTITSTPTYANGITKFINNNSSESILKIPKNSTIESAYLIWGGSFAEKYDTLESNDYEDSVDFKFPISNPEASSITYKTEKIYPSGKEIYTASKTNSSEPYEFYTNWADVTNYVKYPGIFNFSYTVNTTNPYRNSIDCCGWILAVLYKNSFLPARNFSLYIGIDSVNNKTPININITNFTTPIYSPPEGNLLIGTLNNNAPIEENQILFGSSQTNLTPLSVNKNKDASDIRAYRTNMTIDSKGIDIKNIDTSPVLTNNQTSANIRFITKKDPYFINVVSNQANVDEPVFDTSTITTDKKYVYVGDKVEFTIKVTNTGNILAENLSITDTLPQEFSFVSDSLKIDGVADAADITTNVPLKDLNYNETTTLTFSANVDKPVTGGGHIYTNNATLHYSYNTGGQTLSKNFQFPENYIYTQSVAIIPLFSKSSTSNNSINKVAAIGNIVDYTINIVNLHSSSDITNVVVTDSLPKSLTYKTDSLYVNDTLSSNDLSSIKISSIPHNTTTTIKFSAEVTDAPDSNSEYVNSVDMNYEFQIYDGSTLSNNISTTNTIYSDSIVIIPDVDKTAVSSNTNPNVAAIKDTIDYTITVTNPSDSNNIQDVILNDTLPNGLTYKPDSLYINDNPSLDDLSSINLNTIGPGDTTTVKFTVNVVGPPDDFKYVNSAVINYKFLAPDGTALSNNITANNTIYYDSVLITPNITKTSISSNSISNTATIGDTIDYTITINNTSSNANILNATLNDTLPQGLTYQANSLYINDVASLDDLSSINLNNINSGDTTTIKFTVNVTDNPANNSKYVNSAILNYSFLTPDNNTLSNTASIDNTVYSSSIVITPTITKTAVSSNSAPSTATIGDTIDYTITINNTSTTNSILNSILNDTLPTGLTYKTDSLTINGNSSPDNLTSINIGNINPNSTATVKFTANVNGNPASDSKYVNLATLNYEFLSPDNTTLNNTVSTNNTVYSSSIVITPTITKTAVSSNSTSGTATVGDTIDYTITINNTSLTNTILNSILNDTLPTGLTYKTGSLTINGNSSPDNLTSINIGNINPNSTATVKFTANVNGNPDSDSKYVNLATLNYEFLSPDNTTLNNTVSTNNTVYSSSIVITPTITKTAVSSNFTSGTATVGDTIDYTITINNTSLTNTILNSILNDTLPTGLTYKTGSLTINGNSSPDNLTSINIGNINPNSTATVKFTANVNGNPDSDSKYVNLATLNYEFLTSDGTTLNNTISTNNTVYSSSIVITPTITKTAVSSNSTSGTATVGDTIDYTITIDNTSTTNSILNSILNDTLPTGLTYKTGSLTINGNSSPDNLTSINIGNINPNSTATVKFTANVNGNPASDSKYVNLATLNYEFLSPDSTTLNNTLSTNNTVYSSSIVITPTITKTAVSSNFTSGTATVGDTIDYTITINNTSLTNTILNSILNDTLPTGLTYKTGSLTINGNSSPDNLTSINIGNINPNSTATVKFTANVNGNPDSDSKYVNLATLNYEFLTSDGTTLNNTISTNNTVYSSSIVITPTITKTAVSSNSTSGTATVGDTIDYTITIDNTSTTNSILNSILNDTLPTGLTYKTGSLTINGNSSPDNLTSINIGNINPNSTATVKFTANVNGNPDSDSKYVNLATLNYEFLSPDNTTLNNTVTANNTIYPDSVVITPTITKSDTTSNTIPHIVAINDTVTYTITIHNPDTTKPITNINLTDTLPSGLTFKAGSVSINGTPNASANPTTGISISSIAASSDATVSFVANVTAAPSGGSTDYVNTVTAGYTFLSPDSTPITSSVTANNTIYSNSIVITPNVIKTANTNIASIGDTITYTITAENTSNSTPLTNVTLTDILPNGLSFNVGSLKINNTPNGGSPITGVPIGNINPNTTTTIEFSATVNTNPVNGTSYLNTANIKYEFNSPAGNISNTVTSTNTIYSSDIVPPPEVVKSSNPKFADVGDVITYTITVRNSSPLLNISNFNIKDTLPSGLSYNPNSLTVNNVPNSGSIISGINVNNFNPNATTTIKYTATVTAPPAGNLPYTNSVNINYNYVFPDGSNFTNNVTSTNNLYPNNILVKPTLSLSADKYNVSTGDTINFTVLVSNNNSTTIENPVLTDILPNGLEYIPGTLKIDGTSSSDSLTTGVNLPDIPQNTSHTITFSVNVIDLPNTGIEYINYATLNYNFQSSMGNLNNTINSNTVNIINIDVEVKPIAFKNYIFRTNKNISIKDTLPAANINNSPISFVMVDTPINGFAAIDEYGTFIYTPKVNFVGTDSFTVSATNTLGVSTIITVGILVEEFSQSLDYAIRCKK</sequence>
<dbReference type="Proteomes" id="UP000006160">
    <property type="component" value="Unassembled WGS sequence"/>
</dbReference>
<feature type="domain" description="DUF11" evidence="1">
    <location>
        <begin position="1433"/>
        <end position="1550"/>
    </location>
</feature>
<dbReference type="Pfam" id="PF01345">
    <property type="entry name" value="DUF11"/>
    <property type="match status" value="14"/>
</dbReference>
<reference evidence="2 3" key="1">
    <citation type="submission" date="2009-10" db="EMBL/GenBank/DDBJ databases">
        <authorList>
            <person name="Shrivastava S."/>
            <person name="Brinkac L.B."/>
            <person name="Brown J.L."/>
            <person name="Bruce D.B."/>
            <person name="Detter C."/>
            <person name="Green L.D."/>
            <person name="Munk C.A."/>
            <person name="Rogers Y.C."/>
            <person name="Tapia R."/>
            <person name="Saunders E.S."/>
            <person name="Sims D.R."/>
            <person name="Smith L.A."/>
            <person name="Smith T.J."/>
            <person name="Sutton G."/>
            <person name="Brettin T."/>
        </authorList>
    </citation>
    <scope>NUCLEOTIDE SEQUENCE [LARGE SCALE GENOMIC DNA]</scope>
    <source>
        <strain evidence="3">D str. 1873</strain>
    </source>
</reference>
<feature type="domain" description="DUF11" evidence="1">
    <location>
        <begin position="612"/>
        <end position="726"/>
    </location>
</feature>
<evidence type="ECO:0000259" key="1">
    <source>
        <dbReference type="Pfam" id="PF01345"/>
    </source>
</evidence>
<dbReference type="Gene3D" id="2.60.40.740">
    <property type="match status" value="13"/>
</dbReference>
<dbReference type="RefSeq" id="WP_003376127.1">
    <property type="nucleotide sequence ID" value="NZ_ACSJ01000007.1"/>
</dbReference>
<feature type="domain" description="DUF11" evidence="1">
    <location>
        <begin position="1159"/>
        <end position="1276"/>
    </location>
</feature>
<feature type="domain" description="DUF11" evidence="1">
    <location>
        <begin position="885"/>
        <end position="1002"/>
    </location>
</feature>
<feature type="domain" description="DUF11" evidence="1">
    <location>
        <begin position="1974"/>
        <end position="2093"/>
    </location>
</feature>